<dbReference type="Proteomes" id="UP000035740">
    <property type="component" value="Unassembled WGS sequence"/>
</dbReference>
<keyword evidence="5" id="KW-1185">Reference proteome</keyword>
<dbReference type="InterPro" id="IPR005011">
    <property type="entry name" value="SNU66/SART1"/>
</dbReference>
<comment type="subcellular location">
    <subcellularLocation>
        <location evidence="1">Nucleus</location>
    </subcellularLocation>
</comment>
<organism evidence="4 5">
    <name type="scientific">Beta vulgaris subsp. vulgaris</name>
    <name type="common">Beet</name>
    <dbReference type="NCBI Taxonomy" id="3555"/>
    <lineage>
        <taxon>Eukaryota</taxon>
        <taxon>Viridiplantae</taxon>
        <taxon>Streptophyta</taxon>
        <taxon>Embryophyta</taxon>
        <taxon>Tracheophyta</taxon>
        <taxon>Spermatophyta</taxon>
        <taxon>Magnoliopsida</taxon>
        <taxon>eudicotyledons</taxon>
        <taxon>Gunneridae</taxon>
        <taxon>Pentapetalae</taxon>
        <taxon>Caryophyllales</taxon>
        <taxon>Chenopodiaceae</taxon>
        <taxon>Betoideae</taxon>
        <taxon>Beta</taxon>
    </lineage>
</organism>
<evidence type="ECO:0000256" key="2">
    <source>
        <dbReference type="ARBA" id="ARBA00006076"/>
    </source>
</evidence>
<gene>
    <name evidence="4" type="ORF">BVRB_029460</name>
</gene>
<dbReference type="GO" id="GO:0045292">
    <property type="term" value="P:mRNA cis splicing, via spliceosome"/>
    <property type="evidence" value="ECO:0007669"/>
    <property type="project" value="TreeGrafter"/>
</dbReference>
<sequence>ALASVDGVGWRLAVSMPNIISADEVRAPRDDEDQDEVAAVQAAQALSAKKQADQGRKQAVLNIQAHRDERLYQKAVQGESIAEQNKDALESSASDWINKLKAKEPAKPAATAQRKIRHEAAAGTAAGPDLKIRHDADDIAEGETIILTLKDRRIGLPQLDGSDWLLIVLNR</sequence>
<comment type="similarity">
    <text evidence="2">Belongs to the SNU66/SART1 family.</text>
</comment>
<protein>
    <submittedName>
        <fullName evidence="4">Uncharacterized protein</fullName>
    </submittedName>
</protein>
<evidence type="ECO:0000313" key="5">
    <source>
        <dbReference type="Proteomes" id="UP000035740"/>
    </source>
</evidence>
<feature type="non-terminal residue" evidence="4">
    <location>
        <position position="171"/>
    </location>
</feature>
<keyword evidence="3" id="KW-0539">Nucleus</keyword>
<dbReference type="AlphaFoldDB" id="A0A0J8B144"/>
<dbReference type="EMBL" id="KQ100582">
    <property type="protein sequence ID" value="KMS93638.1"/>
    <property type="molecule type" value="Genomic_DNA"/>
</dbReference>
<evidence type="ECO:0000256" key="1">
    <source>
        <dbReference type="ARBA" id="ARBA00004123"/>
    </source>
</evidence>
<reference evidence="4 5" key="1">
    <citation type="journal article" date="2014" name="Nature">
        <title>The genome of the recently domesticated crop plant sugar beet (Beta vulgaris).</title>
        <authorList>
            <person name="Dohm J.C."/>
            <person name="Minoche A.E."/>
            <person name="Holtgrawe D."/>
            <person name="Capella-Gutierrez S."/>
            <person name="Zakrzewski F."/>
            <person name="Tafer H."/>
            <person name="Rupp O."/>
            <person name="Sorensen T.R."/>
            <person name="Stracke R."/>
            <person name="Reinhardt R."/>
            <person name="Goesmann A."/>
            <person name="Kraft T."/>
            <person name="Schulz B."/>
            <person name="Stadler P.F."/>
            <person name="Schmidt T."/>
            <person name="Gabaldon T."/>
            <person name="Lehrach H."/>
            <person name="Weisshaar B."/>
            <person name="Himmelbauer H."/>
        </authorList>
    </citation>
    <scope>NUCLEOTIDE SEQUENCE [LARGE SCALE GENOMIC DNA]</scope>
    <source>
        <tissue evidence="4">Taproot</tissue>
    </source>
</reference>
<dbReference type="PANTHER" id="PTHR14152:SF5">
    <property type="entry name" value="U4_U6.U5 TRI-SNRNP-ASSOCIATED PROTEIN 1"/>
    <property type="match status" value="1"/>
</dbReference>
<dbReference type="GO" id="GO:0000481">
    <property type="term" value="P:maturation of 5S rRNA"/>
    <property type="evidence" value="ECO:0007669"/>
    <property type="project" value="TreeGrafter"/>
</dbReference>
<name>A0A0J8B144_BETVV</name>
<evidence type="ECO:0000313" key="4">
    <source>
        <dbReference type="EMBL" id="KMS93638.1"/>
    </source>
</evidence>
<dbReference type="PANTHER" id="PTHR14152">
    <property type="entry name" value="SQUAMOUS CELL CARCINOMA ANTIGEN RECOGNISED BY CYTOTOXIC T LYMPHOCYTES"/>
    <property type="match status" value="1"/>
</dbReference>
<proteinExistence type="inferred from homology"/>
<evidence type="ECO:0000256" key="3">
    <source>
        <dbReference type="ARBA" id="ARBA00023242"/>
    </source>
</evidence>
<dbReference type="GO" id="GO:0046540">
    <property type="term" value="C:U4/U6 x U5 tri-snRNP complex"/>
    <property type="evidence" value="ECO:0007669"/>
    <property type="project" value="TreeGrafter"/>
</dbReference>
<dbReference type="Pfam" id="PF03343">
    <property type="entry name" value="SART-1"/>
    <property type="match status" value="1"/>
</dbReference>
<dbReference type="Gramene" id="KMS93638">
    <property type="protein sequence ID" value="KMS93638"/>
    <property type="gene ID" value="BVRB_029460"/>
</dbReference>
<feature type="non-terminal residue" evidence="4">
    <location>
        <position position="1"/>
    </location>
</feature>
<accession>A0A0J8B144</accession>